<dbReference type="InterPro" id="IPR023393">
    <property type="entry name" value="START-like_dom_sf"/>
</dbReference>
<organism evidence="1 2">
    <name type="scientific">Reichenbachiella faecimaris</name>
    <dbReference type="NCBI Taxonomy" id="692418"/>
    <lineage>
        <taxon>Bacteria</taxon>
        <taxon>Pseudomonadati</taxon>
        <taxon>Bacteroidota</taxon>
        <taxon>Cytophagia</taxon>
        <taxon>Cytophagales</taxon>
        <taxon>Reichenbachiellaceae</taxon>
        <taxon>Reichenbachiella</taxon>
    </lineage>
</organism>
<dbReference type="Proteomes" id="UP000192472">
    <property type="component" value="Unassembled WGS sequence"/>
</dbReference>
<dbReference type="CDD" id="cd07814">
    <property type="entry name" value="SRPBCC_CalC_Aha1-like"/>
    <property type="match status" value="1"/>
</dbReference>
<protein>
    <recommendedName>
        <fullName evidence="3">Activator of Hsp90 ATPase homolog 1-like protein</fullName>
    </recommendedName>
</protein>
<sequence>MHLLVRHSHENKKNQEMDITHKLQINATARTIKDAVATQTGITGWWSKDCQVGESEGENSLLKFDKQGTIVEMGFKTISVTASQVIWECTTNANPAWIGTKIITDIASKDSGSEVVFSHAGFDDNWARQEPFEMTKQGWEHFVNSLVSYCETGSGQPW</sequence>
<dbReference type="AlphaFoldDB" id="A0A1W2GDB2"/>
<keyword evidence="2" id="KW-1185">Reference proteome</keyword>
<dbReference type="SUPFAM" id="SSF55961">
    <property type="entry name" value="Bet v1-like"/>
    <property type="match status" value="1"/>
</dbReference>
<evidence type="ECO:0000313" key="2">
    <source>
        <dbReference type="Proteomes" id="UP000192472"/>
    </source>
</evidence>
<dbReference type="STRING" id="692418.SAMN04488029_2085"/>
<proteinExistence type="predicted"/>
<accession>A0A1W2GDB2</accession>
<evidence type="ECO:0000313" key="1">
    <source>
        <dbReference type="EMBL" id="SMD34581.1"/>
    </source>
</evidence>
<reference evidence="1 2" key="1">
    <citation type="submission" date="2017-04" db="EMBL/GenBank/DDBJ databases">
        <authorList>
            <person name="Afonso C.L."/>
            <person name="Miller P.J."/>
            <person name="Scott M.A."/>
            <person name="Spackman E."/>
            <person name="Goraichik I."/>
            <person name="Dimitrov K.M."/>
            <person name="Suarez D.L."/>
            <person name="Swayne D.E."/>
        </authorList>
    </citation>
    <scope>NUCLEOTIDE SEQUENCE [LARGE SCALE GENOMIC DNA]</scope>
    <source>
        <strain evidence="1 2">DSM 26133</strain>
    </source>
</reference>
<dbReference type="Gene3D" id="3.30.530.20">
    <property type="match status" value="1"/>
</dbReference>
<name>A0A1W2GDB2_REIFA</name>
<evidence type="ECO:0008006" key="3">
    <source>
        <dbReference type="Google" id="ProtNLM"/>
    </source>
</evidence>
<dbReference type="EMBL" id="FWYF01000002">
    <property type="protein sequence ID" value="SMD34581.1"/>
    <property type="molecule type" value="Genomic_DNA"/>
</dbReference>
<gene>
    <name evidence="1" type="ORF">SAMN04488029_2085</name>
</gene>